<reference evidence="3 4" key="2">
    <citation type="submission" date="2013-02" db="EMBL/GenBank/DDBJ databases">
        <title>The Genome Sequence of Plasmodium falciparum CAMP/Malaysia.</title>
        <authorList>
            <consortium name="The Broad Institute Genome Sequencing Platform"/>
            <consortium name="The Broad Institute Genome Sequencing Center for Infectious Disease"/>
            <person name="Neafsey D."/>
            <person name="Cheeseman I."/>
            <person name="Volkman S."/>
            <person name="Adams J."/>
            <person name="Walker B."/>
            <person name="Young S.K."/>
            <person name="Zeng Q."/>
            <person name="Gargeya S."/>
            <person name="Fitzgerald M."/>
            <person name="Haas B."/>
            <person name="Abouelleil A."/>
            <person name="Alvarado L."/>
            <person name="Arachchi H.M."/>
            <person name="Berlin A.M."/>
            <person name="Chapman S.B."/>
            <person name="Dewar J."/>
            <person name="Goldberg J."/>
            <person name="Griggs A."/>
            <person name="Gujja S."/>
            <person name="Hansen M."/>
            <person name="Howarth C."/>
            <person name="Imamovic A."/>
            <person name="Larimer J."/>
            <person name="McCowan C."/>
            <person name="Murphy C."/>
            <person name="Neiman D."/>
            <person name="Pearson M."/>
            <person name="Priest M."/>
            <person name="Roberts A."/>
            <person name="Saif S."/>
            <person name="Shea T."/>
            <person name="Sisk P."/>
            <person name="Sykes S."/>
            <person name="Wortman J."/>
            <person name="Nusbaum C."/>
            <person name="Birren B."/>
        </authorList>
    </citation>
    <scope>NUCLEOTIDE SEQUENCE [LARGE SCALE GENOMIC DNA]</scope>
    <source>
        <strain evidence="3 4">CAMP/Malaysia</strain>
    </source>
</reference>
<dbReference type="InterPro" id="IPR045099">
    <property type="entry name" value="PITH1-like"/>
</dbReference>
<dbReference type="PROSITE" id="PS51532">
    <property type="entry name" value="PITH"/>
    <property type="match status" value="1"/>
</dbReference>
<dbReference type="InterPro" id="IPR010400">
    <property type="entry name" value="PITH_dom"/>
</dbReference>
<evidence type="ECO:0000256" key="1">
    <source>
        <dbReference type="ARBA" id="ARBA00025788"/>
    </source>
</evidence>
<protein>
    <recommendedName>
        <fullName evidence="2">PITH domain-containing protein</fullName>
    </recommendedName>
</protein>
<dbReference type="OrthoDB" id="370548at2759"/>
<comment type="similarity">
    <text evidence="1">Belongs to the PITHD1 family.</text>
</comment>
<evidence type="ECO:0000259" key="2">
    <source>
        <dbReference type="PROSITE" id="PS51532"/>
    </source>
</evidence>
<dbReference type="AlphaFoldDB" id="A0A024X2G5"/>
<organism evidence="3 4">
    <name type="scientific">Plasmodium falciparum (isolate Camp / Malaysia)</name>
    <dbReference type="NCBI Taxonomy" id="5835"/>
    <lineage>
        <taxon>Eukaryota</taxon>
        <taxon>Sar</taxon>
        <taxon>Alveolata</taxon>
        <taxon>Apicomplexa</taxon>
        <taxon>Aconoidasida</taxon>
        <taxon>Haemosporida</taxon>
        <taxon>Plasmodiidae</taxon>
        <taxon>Plasmodium</taxon>
        <taxon>Plasmodium (Laverania)</taxon>
    </lineage>
</organism>
<dbReference type="InterPro" id="IPR008979">
    <property type="entry name" value="Galactose-bd-like_sf"/>
</dbReference>
<reference evidence="3 4" key="1">
    <citation type="submission" date="2013-02" db="EMBL/GenBank/DDBJ databases">
        <title>The Genome Annotation of Plasmodium falciparum CAMP/Malaysia.</title>
        <authorList>
            <consortium name="The Broad Institute Genome Sequencing Platform"/>
            <consortium name="The Broad Institute Genome Sequencing Center for Infectious Disease"/>
            <person name="Neafsey D."/>
            <person name="Hoffman S."/>
            <person name="Volkman S."/>
            <person name="Rosenthal P."/>
            <person name="Walker B."/>
            <person name="Young S.K."/>
            <person name="Zeng Q."/>
            <person name="Gargeya S."/>
            <person name="Fitzgerald M."/>
            <person name="Haas B."/>
            <person name="Abouelleil A."/>
            <person name="Allen A.W."/>
            <person name="Alvarado L."/>
            <person name="Arachchi H.M."/>
            <person name="Berlin A.M."/>
            <person name="Chapman S.B."/>
            <person name="Gainer-Dewar J."/>
            <person name="Goldberg J."/>
            <person name="Griggs A."/>
            <person name="Gujja S."/>
            <person name="Hansen M."/>
            <person name="Howarth C."/>
            <person name="Imamovic A."/>
            <person name="Ireland A."/>
            <person name="Larimer J."/>
            <person name="McCowan C."/>
            <person name="Murphy C."/>
            <person name="Pearson M."/>
            <person name="Poon T.W."/>
            <person name="Priest M."/>
            <person name="Roberts A."/>
            <person name="Saif S."/>
            <person name="Shea T."/>
            <person name="Sisk P."/>
            <person name="Sykes S."/>
            <person name="Wortman J."/>
            <person name="Nusbaum C."/>
            <person name="Birren B."/>
        </authorList>
    </citation>
    <scope>NUCLEOTIDE SEQUENCE [LARGE SCALE GENOMIC DNA]</scope>
    <source>
        <strain evidence="3 4">CAMP/Malaysia</strain>
    </source>
</reference>
<dbReference type="PANTHER" id="PTHR12175:SF1">
    <property type="entry name" value="PITH DOMAIN-CONTAINING PROTEIN 1"/>
    <property type="match status" value="1"/>
</dbReference>
<sequence length="758" mass="90858">MNEKEKTLLHFVKNINDVGRRKVMKKNLLLLGYGNINKYSFNQNDKISTYHSFLDLEKLCKNKYVKSILYQKASSVLFKNLNKSCNFLNEKWNETFMNCIKKSLFYNPLNIMTLFNLIYYYNIKMDVKNSLFYSYLLHIILMKIWKKGFYRTNIASQNNKKKKLYIKKKVDKQKNVDTPKNVDKKIGECLKDDYKINLIKSIINKWEIIPFINDKLLLILMLENLQFLYSNNYKLVSVQKVIYYTNLTLKILKLNKIYNYIKGNYLFLTTNMYLIKAHCLLMLNCIDKVKKNKNKIEYSKQQKEFHNNHMNEYLLYQEDIDNKNNYMFNYDDILSDRNHEKDIYNMVELNHKEIEQMLHELFRNNIKSENEEITTQLTKNVKDKKYMNGKNIENIFNLMDINNIEYYEKRFISFLINEKDINKEVCKMNDYFVHPYVNVKNTLSILNECIQFCLNNRKYKFLSQFFIWRARIFFHLAKFHKYVLSDCCKASLFNIYASAYLSDETIEREKKNYSNIIIKNNINNNNNNNNNNDNICVSHSCSNHNYNHNLYNFYNDQDIYSCYNLMITSLKKMNKLHPFDLYIAYMVNKNTDKLKNMSIQKNNYYQHPKKETFINERKHQYAWSRSYQDQMISSLFLIGGEEGTYPRKIKIFSNREDIDFGNINDFKCVQELELSQDFHGSIEYPLKVTSLFNVSYLTLYFYENYGADTTKIFYIGLKGVGTNYIRKAVETVYEASPNLSDHKIEGSSKAAHFRFDAF</sequence>
<dbReference type="PANTHER" id="PTHR12175">
    <property type="entry name" value="AD039 HT014 THIOREDOXIN FAMILY TRP26"/>
    <property type="match status" value="1"/>
</dbReference>
<dbReference type="Gene3D" id="2.60.120.470">
    <property type="entry name" value="PITH domain"/>
    <property type="match status" value="1"/>
</dbReference>
<name>A0A024X2G5_PLAFC</name>
<dbReference type="GO" id="GO:0005737">
    <property type="term" value="C:cytoplasm"/>
    <property type="evidence" value="ECO:0007669"/>
    <property type="project" value="UniProtKB-ARBA"/>
</dbReference>
<proteinExistence type="inferred from homology"/>
<dbReference type="EMBL" id="KI927542">
    <property type="protein sequence ID" value="ETW59714.1"/>
    <property type="molecule type" value="Genomic_DNA"/>
</dbReference>
<gene>
    <name evidence="3" type="ORF">PFMC_04523</name>
</gene>
<dbReference type="SUPFAM" id="SSF49785">
    <property type="entry name" value="Galactose-binding domain-like"/>
    <property type="match status" value="1"/>
</dbReference>
<evidence type="ECO:0000313" key="3">
    <source>
        <dbReference type="EMBL" id="ETW59714.1"/>
    </source>
</evidence>
<dbReference type="Proteomes" id="UP000030694">
    <property type="component" value="Unassembled WGS sequence"/>
</dbReference>
<accession>A0A024X2G5</accession>
<dbReference type="OMA" id="IWRARIF"/>
<evidence type="ECO:0000313" key="4">
    <source>
        <dbReference type="Proteomes" id="UP000030694"/>
    </source>
</evidence>
<feature type="domain" description="PITH" evidence="2">
    <location>
        <begin position="632"/>
        <end position="737"/>
    </location>
</feature>
<dbReference type="InterPro" id="IPR037047">
    <property type="entry name" value="PITH_dom_sf"/>
</dbReference>
<dbReference type="Pfam" id="PF06201">
    <property type="entry name" value="PITH"/>
    <property type="match status" value="1"/>
</dbReference>